<accession>B9TLH7</accession>
<keyword evidence="2" id="KW-1185">Reference proteome</keyword>
<organism evidence="1 2">
    <name type="scientific">Ricinus communis</name>
    <name type="common">Castor bean</name>
    <dbReference type="NCBI Taxonomy" id="3988"/>
    <lineage>
        <taxon>Eukaryota</taxon>
        <taxon>Viridiplantae</taxon>
        <taxon>Streptophyta</taxon>
        <taxon>Embryophyta</taxon>
        <taxon>Tracheophyta</taxon>
        <taxon>Spermatophyta</taxon>
        <taxon>Magnoliopsida</taxon>
        <taxon>eudicotyledons</taxon>
        <taxon>Gunneridae</taxon>
        <taxon>Pentapetalae</taxon>
        <taxon>rosids</taxon>
        <taxon>fabids</taxon>
        <taxon>Malpighiales</taxon>
        <taxon>Euphorbiaceae</taxon>
        <taxon>Acalyphoideae</taxon>
        <taxon>Acalypheae</taxon>
        <taxon>Ricinus</taxon>
    </lineage>
</organism>
<sequence length="100" mass="10823">MKFVAMTIFHVPSVTMNGGSFILATRKPLSSPQMPPTARPATIATGVGKPYVTATLPMTTEEMTMMTPIERSMPAVRMTSVWAAPRMPTMAICCRMSVSV</sequence>
<reference evidence="2" key="1">
    <citation type="journal article" date="2010" name="Nat. Biotechnol.">
        <title>Draft genome sequence of the oilseed species Ricinus communis.</title>
        <authorList>
            <person name="Chan A.P."/>
            <person name="Crabtree J."/>
            <person name="Zhao Q."/>
            <person name="Lorenzi H."/>
            <person name="Orvis J."/>
            <person name="Puiu D."/>
            <person name="Melake-Berhan A."/>
            <person name="Jones K.M."/>
            <person name="Redman J."/>
            <person name="Chen G."/>
            <person name="Cahoon E.B."/>
            <person name="Gedil M."/>
            <person name="Stanke M."/>
            <person name="Haas B.J."/>
            <person name="Wortman J.R."/>
            <person name="Fraser-Liggett C.M."/>
            <person name="Ravel J."/>
            <person name="Rabinowicz P.D."/>
        </authorList>
    </citation>
    <scope>NUCLEOTIDE SEQUENCE [LARGE SCALE GENOMIC DNA]</scope>
    <source>
        <strain evidence="2">cv. Hale</strain>
    </source>
</reference>
<dbReference type="EMBL" id="EQ986848">
    <property type="protein sequence ID" value="EEF23288.1"/>
    <property type="molecule type" value="Genomic_DNA"/>
</dbReference>
<dbReference type="AlphaFoldDB" id="B9TLH7"/>
<evidence type="ECO:0000313" key="1">
    <source>
        <dbReference type="EMBL" id="EEF23288.1"/>
    </source>
</evidence>
<proteinExistence type="predicted"/>
<gene>
    <name evidence="1" type="ORF">RCOM_1835560</name>
</gene>
<dbReference type="InParanoid" id="B9TLH7"/>
<protein>
    <submittedName>
        <fullName evidence="1">Uncharacterized protein</fullName>
    </submittedName>
</protein>
<dbReference type="Proteomes" id="UP000008311">
    <property type="component" value="Unassembled WGS sequence"/>
</dbReference>
<evidence type="ECO:0000313" key="2">
    <source>
        <dbReference type="Proteomes" id="UP000008311"/>
    </source>
</evidence>
<name>B9TLH7_RICCO</name>